<dbReference type="EMBL" id="RDQH01000335">
    <property type="protein sequence ID" value="RXH90363.1"/>
    <property type="molecule type" value="Genomic_DNA"/>
</dbReference>
<comment type="caution">
    <text evidence="1">The sequence shown here is derived from an EMBL/GenBank/DDBJ whole genome shotgun (WGS) entry which is preliminary data.</text>
</comment>
<dbReference type="AlphaFoldDB" id="A0A498J968"/>
<keyword evidence="2" id="KW-1185">Reference proteome</keyword>
<gene>
    <name evidence="1" type="ORF">DVH24_032720</name>
</gene>
<proteinExistence type="predicted"/>
<dbReference type="Proteomes" id="UP000290289">
    <property type="component" value="Chromosome 9"/>
</dbReference>
<evidence type="ECO:0000313" key="1">
    <source>
        <dbReference type="EMBL" id="RXH90363.1"/>
    </source>
</evidence>
<name>A0A498J968_MALDO</name>
<organism evidence="1 2">
    <name type="scientific">Malus domestica</name>
    <name type="common">Apple</name>
    <name type="synonym">Pyrus malus</name>
    <dbReference type="NCBI Taxonomy" id="3750"/>
    <lineage>
        <taxon>Eukaryota</taxon>
        <taxon>Viridiplantae</taxon>
        <taxon>Streptophyta</taxon>
        <taxon>Embryophyta</taxon>
        <taxon>Tracheophyta</taxon>
        <taxon>Spermatophyta</taxon>
        <taxon>Magnoliopsida</taxon>
        <taxon>eudicotyledons</taxon>
        <taxon>Gunneridae</taxon>
        <taxon>Pentapetalae</taxon>
        <taxon>rosids</taxon>
        <taxon>fabids</taxon>
        <taxon>Rosales</taxon>
        <taxon>Rosaceae</taxon>
        <taxon>Amygdaloideae</taxon>
        <taxon>Maleae</taxon>
        <taxon>Malus</taxon>
    </lineage>
</organism>
<accession>A0A498J968</accession>
<sequence length="147" mass="16693">MGLPLFIYPPAFLFLSARDSPRLLDLIPADCRRIGPLRYLETTSLTLRRYVKLEGLSKVLCVCVCIYRNFASIANRTSSLPPIVFPSARIIIYDQCDPISLFFNCNCGLIYKFCVNLPPIVSSHIKTLSRRKSVNCEGKKCNREETI</sequence>
<evidence type="ECO:0000313" key="2">
    <source>
        <dbReference type="Proteomes" id="UP000290289"/>
    </source>
</evidence>
<protein>
    <submittedName>
        <fullName evidence="1">Uncharacterized protein</fullName>
    </submittedName>
</protein>
<reference evidence="1 2" key="1">
    <citation type="submission" date="2018-10" db="EMBL/GenBank/DDBJ databases">
        <title>A high-quality apple genome assembly.</title>
        <authorList>
            <person name="Hu J."/>
        </authorList>
    </citation>
    <scope>NUCLEOTIDE SEQUENCE [LARGE SCALE GENOMIC DNA]</scope>
    <source>
        <strain evidence="2">cv. HFTH1</strain>
        <tissue evidence="1">Young leaf</tissue>
    </source>
</reference>